<comment type="caution">
    <text evidence="2">The sequence shown here is derived from an EMBL/GenBank/DDBJ whole genome shotgun (WGS) entry which is preliminary data.</text>
</comment>
<evidence type="ECO:0000313" key="2">
    <source>
        <dbReference type="EMBL" id="KAG0702591.1"/>
    </source>
</evidence>
<proteinExistence type="predicted"/>
<reference evidence="2" key="1">
    <citation type="submission" date="2020-07" db="EMBL/GenBank/DDBJ databases">
        <title>The High-quality genome of the commercially important snow crab, Chionoecetes opilio.</title>
        <authorList>
            <person name="Jeong J.-H."/>
            <person name="Ryu S."/>
        </authorList>
    </citation>
    <scope>NUCLEOTIDE SEQUENCE</scope>
    <source>
        <strain evidence="2">MADBK_172401_WGS</strain>
        <tissue evidence="2">Digestive gland</tissue>
    </source>
</reference>
<evidence type="ECO:0000256" key="1">
    <source>
        <dbReference type="SAM" id="Coils"/>
    </source>
</evidence>
<gene>
    <name evidence="2" type="ORF">GWK47_025073</name>
</gene>
<feature type="coiled-coil region" evidence="1">
    <location>
        <begin position="225"/>
        <end position="260"/>
    </location>
</feature>
<evidence type="ECO:0000313" key="3">
    <source>
        <dbReference type="Proteomes" id="UP000770661"/>
    </source>
</evidence>
<dbReference type="Proteomes" id="UP000770661">
    <property type="component" value="Unassembled WGS sequence"/>
</dbReference>
<accession>A0A8J4XKU3</accession>
<dbReference type="AlphaFoldDB" id="A0A8J4XKU3"/>
<organism evidence="2 3">
    <name type="scientific">Chionoecetes opilio</name>
    <name type="common">Atlantic snow crab</name>
    <name type="synonym">Cancer opilio</name>
    <dbReference type="NCBI Taxonomy" id="41210"/>
    <lineage>
        <taxon>Eukaryota</taxon>
        <taxon>Metazoa</taxon>
        <taxon>Ecdysozoa</taxon>
        <taxon>Arthropoda</taxon>
        <taxon>Crustacea</taxon>
        <taxon>Multicrustacea</taxon>
        <taxon>Malacostraca</taxon>
        <taxon>Eumalacostraca</taxon>
        <taxon>Eucarida</taxon>
        <taxon>Decapoda</taxon>
        <taxon>Pleocyemata</taxon>
        <taxon>Brachyura</taxon>
        <taxon>Eubrachyura</taxon>
        <taxon>Majoidea</taxon>
        <taxon>Majidae</taxon>
        <taxon>Chionoecetes</taxon>
    </lineage>
</organism>
<keyword evidence="3" id="KW-1185">Reference proteome</keyword>
<sequence>MGTSHSTRKITLVNDDKAGVIKVKGELCLAGVADSIGEEEQGDNVRREGLSIADIKTVIDLSCRLRHILEQDLTTNTELKCSLICQLSESLAYRLRGQIEGQQTAAAAEPPPPPFPTPPPVAAIPQVPEPPRVPQITHEPFIPKPAQVPEPPVAEGYGAAETTPEKLISGTGPSVAEIAGVTTAVELPDETNAESQPDVGVAVRAGSGPTLIQPGGNIPPWSIYAEEAHLMVMRLREEKEQELQQLNQDWREKMEAREQEFSKMSQLSEEEVSSAIKEVEKLFVKASAPQCVRTARRPS</sequence>
<protein>
    <submittedName>
        <fullName evidence="2">Uncharacterized protein</fullName>
    </submittedName>
</protein>
<dbReference type="EMBL" id="JACEEZ010025266">
    <property type="protein sequence ID" value="KAG0702591.1"/>
    <property type="molecule type" value="Genomic_DNA"/>
</dbReference>
<keyword evidence="1" id="KW-0175">Coiled coil</keyword>
<name>A0A8J4XKU3_CHIOP</name>
<dbReference type="OrthoDB" id="70030at2759"/>